<accession>A0A024VFQ6</accession>
<keyword evidence="1" id="KW-0472">Membrane</keyword>
<keyword evidence="1" id="KW-0812">Transmembrane</keyword>
<feature type="chain" id="PRO_5001536082" evidence="2">
    <location>
        <begin position="20"/>
        <end position="268"/>
    </location>
</feature>
<dbReference type="AlphaFoldDB" id="A0A024VFQ6"/>
<evidence type="ECO:0000313" key="3">
    <source>
        <dbReference type="EMBL" id="ETW27020.1"/>
    </source>
</evidence>
<feature type="signal peptide" evidence="2">
    <location>
        <begin position="1"/>
        <end position="19"/>
    </location>
</feature>
<evidence type="ECO:0000256" key="1">
    <source>
        <dbReference type="SAM" id="Phobius"/>
    </source>
</evidence>
<proteinExistence type="predicted"/>
<keyword evidence="1" id="KW-1133">Transmembrane helix</keyword>
<reference evidence="3 4" key="2">
    <citation type="submission" date="2013-02" db="EMBL/GenBank/DDBJ databases">
        <title>The Genome Sequence of Plasmodium falciparum FCH/4.</title>
        <authorList>
            <consortium name="The Broad Institute Genome Sequencing Platform"/>
            <consortium name="The Broad Institute Genome Sequencing Center for Infectious Disease"/>
            <person name="Neafsey D."/>
            <person name="Cheeseman I."/>
            <person name="Volkman S."/>
            <person name="Adams J."/>
            <person name="Walker B."/>
            <person name="Young S.K."/>
            <person name="Zeng Q."/>
            <person name="Gargeya S."/>
            <person name="Fitzgerald M."/>
            <person name="Haas B."/>
            <person name="Abouelleil A."/>
            <person name="Alvarado L."/>
            <person name="Arachchi H.M."/>
            <person name="Berlin A.M."/>
            <person name="Chapman S.B."/>
            <person name="Dewar J."/>
            <person name="Goldberg J."/>
            <person name="Griggs A."/>
            <person name="Gujja S."/>
            <person name="Hansen M."/>
            <person name="Howarth C."/>
            <person name="Imamovic A."/>
            <person name="Larimer J."/>
            <person name="McCowan C."/>
            <person name="Murphy C."/>
            <person name="Neiman D."/>
            <person name="Pearson M."/>
            <person name="Priest M."/>
            <person name="Roberts A."/>
            <person name="Saif S."/>
            <person name="Shea T."/>
            <person name="Sisk P."/>
            <person name="Sykes S."/>
            <person name="Wortman J."/>
            <person name="Nusbaum C."/>
            <person name="Birren B."/>
        </authorList>
    </citation>
    <scope>NUCLEOTIDE SEQUENCE [LARGE SCALE GENOMIC DNA]</scope>
    <source>
        <strain evidence="3 4">FCH/4</strain>
    </source>
</reference>
<protein>
    <submittedName>
        <fullName evidence="3">Uncharacterized protein</fullName>
    </submittedName>
</protein>
<dbReference type="OrthoDB" id="378707at2759"/>
<dbReference type="Proteomes" id="UP000030656">
    <property type="component" value="Unassembled WGS sequence"/>
</dbReference>
<gene>
    <name evidence="3" type="ORF">PFFCH_05561</name>
</gene>
<evidence type="ECO:0000313" key="4">
    <source>
        <dbReference type="Proteomes" id="UP000030656"/>
    </source>
</evidence>
<name>A0A024VFQ6_PLAFA</name>
<reference evidence="3 4" key="1">
    <citation type="submission" date="2013-02" db="EMBL/GenBank/DDBJ databases">
        <title>The Genome Annotation of Plasmodium falciparum FCH/4.</title>
        <authorList>
            <consortium name="The Broad Institute Genome Sequencing Platform"/>
            <consortium name="The Broad Institute Genome Sequencing Center for Infectious Disease"/>
            <person name="Neafsey D."/>
            <person name="Hoffman S."/>
            <person name="Volkman S."/>
            <person name="Rosenthal P."/>
            <person name="Walker B."/>
            <person name="Young S.K."/>
            <person name="Zeng Q."/>
            <person name="Gargeya S."/>
            <person name="Fitzgerald M."/>
            <person name="Haas B."/>
            <person name="Abouelleil A."/>
            <person name="Allen A.W."/>
            <person name="Alvarado L."/>
            <person name="Arachchi H.M."/>
            <person name="Berlin A.M."/>
            <person name="Chapman S.B."/>
            <person name="Gainer-Dewar J."/>
            <person name="Goldberg J."/>
            <person name="Griggs A."/>
            <person name="Gujja S."/>
            <person name="Hansen M."/>
            <person name="Howarth C."/>
            <person name="Imamovic A."/>
            <person name="Ireland A."/>
            <person name="Larimer J."/>
            <person name="McCowan C."/>
            <person name="Murphy C."/>
            <person name="Pearson M."/>
            <person name="Poon T.W."/>
            <person name="Priest M."/>
            <person name="Roberts A."/>
            <person name="Saif S."/>
            <person name="Shea T."/>
            <person name="Sisk P."/>
            <person name="Sykes S."/>
            <person name="Wortman J."/>
            <person name="Nusbaum C."/>
            <person name="Birren B."/>
        </authorList>
    </citation>
    <scope>NUCLEOTIDE SEQUENCE [LARGE SCALE GENOMIC DNA]</scope>
    <source>
        <strain evidence="3 4">FCH/4</strain>
    </source>
</reference>
<dbReference type="EMBL" id="KI928137">
    <property type="protein sequence ID" value="ETW27020.1"/>
    <property type="molecule type" value="Genomic_DNA"/>
</dbReference>
<sequence length="268" mass="30371">MNFCSFIFLFTVTLRVILATKKNIHKKDLYKDNNKNSSRVKCATKEPEYHELSQNDILYENFVKYDKEKNKKNVDKGINDKNYSRNILNNGNSEDIFESVKRVESCNYDNNMVNECNVIPSSKSLLKKPSRMTRFKNKLYKMIFKRNKFWRVISKIITVLGDSAIICEIIMVIGYILKCCMCLCKCVFDIACSCACAVACSCACAVACSCAGEATCSCACATTCTLITASGGVLGVIILFIILIIAIVFLLVTWLWSHKDVYYETHEQ</sequence>
<feature type="transmembrane region" description="Helical" evidence="1">
    <location>
        <begin position="233"/>
        <end position="256"/>
    </location>
</feature>
<evidence type="ECO:0000256" key="2">
    <source>
        <dbReference type="SAM" id="SignalP"/>
    </source>
</evidence>
<keyword evidence="2" id="KW-0732">Signal</keyword>
<organism evidence="3 4">
    <name type="scientific">Plasmodium falciparum FCH/4</name>
    <dbReference type="NCBI Taxonomy" id="1036724"/>
    <lineage>
        <taxon>Eukaryota</taxon>
        <taxon>Sar</taxon>
        <taxon>Alveolata</taxon>
        <taxon>Apicomplexa</taxon>
        <taxon>Aconoidasida</taxon>
        <taxon>Haemosporida</taxon>
        <taxon>Plasmodiidae</taxon>
        <taxon>Plasmodium</taxon>
        <taxon>Plasmodium (Laverania)</taxon>
    </lineage>
</organism>